<reference evidence="2" key="1">
    <citation type="journal article" date="2019" name="Int. J. Syst. Evol. Microbiol.">
        <title>The Global Catalogue of Microorganisms (GCM) 10K type strain sequencing project: providing services to taxonomists for standard genome sequencing and annotation.</title>
        <authorList>
            <consortium name="The Broad Institute Genomics Platform"/>
            <consortium name="The Broad Institute Genome Sequencing Center for Infectious Disease"/>
            <person name="Wu L."/>
            <person name="Ma J."/>
        </authorList>
    </citation>
    <scope>NUCLEOTIDE SEQUENCE [LARGE SCALE GENOMIC DNA]</scope>
    <source>
        <strain evidence="2">JCM 17938</strain>
    </source>
</reference>
<organism evidence="1 2">
    <name type="scientific">Actinoallomurus liliacearum</name>
    <dbReference type="NCBI Taxonomy" id="1080073"/>
    <lineage>
        <taxon>Bacteria</taxon>
        <taxon>Bacillati</taxon>
        <taxon>Actinomycetota</taxon>
        <taxon>Actinomycetes</taxon>
        <taxon>Streptosporangiales</taxon>
        <taxon>Thermomonosporaceae</taxon>
        <taxon>Actinoallomurus</taxon>
    </lineage>
</organism>
<evidence type="ECO:0000313" key="2">
    <source>
        <dbReference type="Proteomes" id="UP001500212"/>
    </source>
</evidence>
<keyword evidence="2" id="KW-1185">Reference proteome</keyword>
<dbReference type="EMBL" id="BAABHJ010000001">
    <property type="protein sequence ID" value="GAA4600802.1"/>
    <property type="molecule type" value="Genomic_DNA"/>
</dbReference>
<evidence type="ECO:0000313" key="1">
    <source>
        <dbReference type="EMBL" id="GAA4600802.1"/>
    </source>
</evidence>
<sequence length="75" mass="8358">MQTGGEPVRSHRDGFATVVPHRPDEYIGARFDVQDLAAIDGPDAYDPSSTLDCYAPRDTRRARVSYSPSAIRYRS</sequence>
<accession>A0ABP8TBZ2</accession>
<comment type="caution">
    <text evidence="1">The sequence shown here is derived from an EMBL/GenBank/DDBJ whole genome shotgun (WGS) entry which is preliminary data.</text>
</comment>
<name>A0ABP8TBZ2_9ACTN</name>
<protein>
    <submittedName>
        <fullName evidence="1">Uncharacterized protein</fullName>
    </submittedName>
</protein>
<dbReference type="Proteomes" id="UP001500212">
    <property type="component" value="Unassembled WGS sequence"/>
</dbReference>
<gene>
    <name evidence="1" type="ORF">GCM10023195_01180</name>
</gene>
<proteinExistence type="predicted"/>